<comment type="subunit">
    <text evidence="7">Component of the dolichol-phosphate mannose (DPM) synthase complex.</text>
</comment>
<dbReference type="RefSeq" id="XP_002505295.1">
    <property type="nucleotide sequence ID" value="XM_002505249.1"/>
</dbReference>
<protein>
    <recommendedName>
        <fullName evidence="7">Dolichol-phosphate mannosyltransferase subunit 3</fullName>
    </recommendedName>
</protein>
<dbReference type="GO" id="GO:0033185">
    <property type="term" value="C:dolichol-phosphate-mannose synthase complex"/>
    <property type="evidence" value="ECO:0007669"/>
    <property type="project" value="TreeGrafter"/>
</dbReference>
<dbReference type="FunCoup" id="C1EEK5">
    <property type="interactions" value="606"/>
</dbReference>
<dbReference type="OMA" id="EAQSELC"/>
<comment type="similarity">
    <text evidence="2 7">Belongs to the DPM3 family.</text>
</comment>
<dbReference type="Pfam" id="PF08285">
    <property type="entry name" value="DPM3"/>
    <property type="match status" value="1"/>
</dbReference>
<dbReference type="PANTHER" id="PTHR16433:SF0">
    <property type="entry name" value="DOLICHOL-PHOSPHATE MANNOSYLTRANSFERASE SUBUNIT 3"/>
    <property type="match status" value="1"/>
</dbReference>
<keyword evidence="3 7" id="KW-0812">Transmembrane</keyword>
<comment type="subcellular location">
    <subcellularLocation>
        <location evidence="1 7">Endoplasmic reticulum membrane</location>
        <topology evidence="1 7">Multi-pass membrane protein</topology>
    </subcellularLocation>
</comment>
<evidence type="ECO:0000256" key="1">
    <source>
        <dbReference type="ARBA" id="ARBA00004477"/>
    </source>
</evidence>
<keyword evidence="6 7" id="KW-0472">Membrane</keyword>
<dbReference type="AlphaFoldDB" id="C1EEK5"/>
<dbReference type="OrthoDB" id="2014333at2759"/>
<name>C1EEK5_MICCC</name>
<keyword evidence="5 7" id="KW-1133">Transmembrane helix</keyword>
<keyword evidence="4 7" id="KW-0256">Endoplasmic reticulum</keyword>
<dbReference type="InterPro" id="IPR013174">
    <property type="entry name" value="DPM3"/>
</dbReference>
<proteinExistence type="inferred from homology"/>
<dbReference type="UniPathway" id="UPA00378"/>
<evidence type="ECO:0000256" key="4">
    <source>
        <dbReference type="ARBA" id="ARBA00022824"/>
    </source>
</evidence>
<evidence type="ECO:0000256" key="3">
    <source>
        <dbReference type="ARBA" id="ARBA00022692"/>
    </source>
</evidence>
<comment type="pathway">
    <text evidence="7">Protein modification; protein glycosylation.</text>
</comment>
<dbReference type="KEGG" id="mis:MICPUN_62656"/>
<feature type="transmembrane region" description="Helical" evidence="7">
    <location>
        <begin position="16"/>
        <end position="37"/>
    </location>
</feature>
<evidence type="ECO:0000256" key="2">
    <source>
        <dbReference type="ARBA" id="ARBA00010430"/>
    </source>
</evidence>
<sequence>MQSGLGEAELQAVQLLPLWALVSFGLYSIAVIGWSLAHFPTCSKDAEILQGEMKEAQSELCARGVLSAEEIE</sequence>
<keyword evidence="9" id="KW-1185">Reference proteome</keyword>
<dbReference type="GeneID" id="8247414"/>
<evidence type="ECO:0000256" key="5">
    <source>
        <dbReference type="ARBA" id="ARBA00022989"/>
    </source>
</evidence>
<evidence type="ECO:0000313" key="9">
    <source>
        <dbReference type="Proteomes" id="UP000002009"/>
    </source>
</evidence>
<dbReference type="EMBL" id="CP001330">
    <property type="protein sequence ID" value="ACO66553.1"/>
    <property type="molecule type" value="Genomic_DNA"/>
</dbReference>
<reference evidence="8 9" key="1">
    <citation type="journal article" date="2009" name="Science">
        <title>Green evolution and dynamic adaptations revealed by genomes of the marine picoeukaryotes Micromonas.</title>
        <authorList>
            <person name="Worden A.Z."/>
            <person name="Lee J.H."/>
            <person name="Mock T."/>
            <person name="Rouze P."/>
            <person name="Simmons M.P."/>
            <person name="Aerts A.L."/>
            <person name="Allen A.E."/>
            <person name="Cuvelier M.L."/>
            <person name="Derelle E."/>
            <person name="Everett M.V."/>
            <person name="Foulon E."/>
            <person name="Grimwood J."/>
            <person name="Gundlach H."/>
            <person name="Henrissat B."/>
            <person name="Napoli C."/>
            <person name="McDonald S.M."/>
            <person name="Parker M.S."/>
            <person name="Rombauts S."/>
            <person name="Salamov A."/>
            <person name="Von Dassow P."/>
            <person name="Badger J.H."/>
            <person name="Coutinho P.M."/>
            <person name="Demir E."/>
            <person name="Dubchak I."/>
            <person name="Gentemann C."/>
            <person name="Eikrem W."/>
            <person name="Gready J.E."/>
            <person name="John U."/>
            <person name="Lanier W."/>
            <person name="Lindquist E.A."/>
            <person name="Lucas S."/>
            <person name="Mayer K.F."/>
            <person name="Moreau H."/>
            <person name="Not F."/>
            <person name="Otillar R."/>
            <person name="Panaud O."/>
            <person name="Pangilinan J."/>
            <person name="Paulsen I."/>
            <person name="Piegu B."/>
            <person name="Poliakov A."/>
            <person name="Robbens S."/>
            <person name="Schmutz J."/>
            <person name="Toulza E."/>
            <person name="Wyss T."/>
            <person name="Zelensky A."/>
            <person name="Zhou K."/>
            <person name="Armbrust E.V."/>
            <person name="Bhattacharya D."/>
            <person name="Goodenough U.W."/>
            <person name="Van de Peer Y."/>
            <person name="Grigoriev I.V."/>
        </authorList>
    </citation>
    <scope>NUCLEOTIDE SEQUENCE [LARGE SCALE GENOMIC DNA]</scope>
    <source>
        <strain evidence="9">RCC299 / NOUM17</strain>
    </source>
</reference>
<organism evidence="8 9">
    <name type="scientific">Micromonas commoda (strain RCC299 / NOUM17 / CCMP2709)</name>
    <name type="common">Picoplanktonic green alga</name>
    <dbReference type="NCBI Taxonomy" id="296587"/>
    <lineage>
        <taxon>Eukaryota</taxon>
        <taxon>Viridiplantae</taxon>
        <taxon>Chlorophyta</taxon>
        <taxon>Mamiellophyceae</taxon>
        <taxon>Mamiellales</taxon>
        <taxon>Mamiellaceae</taxon>
        <taxon>Micromonas</taxon>
    </lineage>
</organism>
<comment type="function">
    <text evidence="7">Stabilizer subunit of the dolichol-phosphate mannose (DPM) synthase complex; tethers catalytic subunit to the ER.</text>
</comment>
<comment type="caution">
    <text evidence="7">Lacks conserved residue(s) required for the propagation of feature annotation.</text>
</comment>
<dbReference type="GO" id="GO:0006506">
    <property type="term" value="P:GPI anchor biosynthetic process"/>
    <property type="evidence" value="ECO:0007669"/>
    <property type="project" value="TreeGrafter"/>
</dbReference>
<evidence type="ECO:0000256" key="7">
    <source>
        <dbReference type="RuleBase" id="RU365085"/>
    </source>
</evidence>
<dbReference type="GO" id="GO:0005789">
    <property type="term" value="C:endoplasmic reticulum membrane"/>
    <property type="evidence" value="ECO:0007669"/>
    <property type="project" value="UniProtKB-SubCell"/>
</dbReference>
<dbReference type="Proteomes" id="UP000002009">
    <property type="component" value="Chromosome 11"/>
</dbReference>
<dbReference type="STRING" id="296587.C1EEK5"/>
<gene>
    <name evidence="8" type="ORF">MICPUN_62656</name>
</gene>
<evidence type="ECO:0000313" key="8">
    <source>
        <dbReference type="EMBL" id="ACO66553.1"/>
    </source>
</evidence>
<evidence type="ECO:0000256" key="6">
    <source>
        <dbReference type="ARBA" id="ARBA00023136"/>
    </source>
</evidence>
<dbReference type="InParanoid" id="C1EEK5"/>
<dbReference type="PANTHER" id="PTHR16433">
    <property type="entry name" value="DOLICHOL-PHOSPHATE MANNOSYLTRANSFERASE SUBUNIT 3"/>
    <property type="match status" value="1"/>
</dbReference>
<accession>C1EEK5</accession>